<dbReference type="PROSITE" id="PS50081">
    <property type="entry name" value="ZF_DAG_PE_2"/>
    <property type="match status" value="1"/>
</dbReference>
<keyword evidence="7" id="KW-1185">Reference proteome</keyword>
<keyword evidence="1" id="KW-0479">Metal-binding</keyword>
<dbReference type="GO" id="GO:0008270">
    <property type="term" value="F:zinc ion binding"/>
    <property type="evidence" value="ECO:0007669"/>
    <property type="project" value="UniProtKB-KW"/>
</dbReference>
<sequence length="650" mass="74824">MEALEVPEHEHPLTLVDLQLQYEEEEDDDDDGDGGGGDPVKKEGFSEVACGRCDQVINMYHRHYYKCMKGGPSCDKVSLHKFCGELSTSLESTFHPHPLTMFIFPSNWSCRICHSMHEPDEMCYCCFECRFFIDLKCAVEVGKKIIHHPCHPHSLICAISQPILCNCKACGKEHKGVFFQCTICDGFTIHNECAFLPKSLLIQHTTDDTFYHTHPLTISYSFPIEDQKAKHYPGCRVCGGDFYSIENLWIYKCDKCMYYAHLDCATSRREPFMSIFLPADSGRTHKNYKDIDYPRLVHLPFPDETYSIPKHLFFQETGTSYEVNLKHMSHPHPLILVDHAQTSSLLPVVCHDPMKKTQLLCNGCLRPIMETMPFYKCARHCNFALHEWCTRLPPKIKNNPGHPKHTLLLMYSNALPFFFGVFYCEVCRLPCNGFAYCCVECGFYVDVTCGFIPKEITHKAHPNHLLSIVQGKITDTCHMCFRHYAGGPLSFRCNTCHIFIHPECALLLAETIRHKYDKKHPMNLSYLPIENHKSEYFCEICEEDLNPHDAFYHCQDCAQSIHTACAPLILECETETYSDYQRGIHGFVNIKFGDIHSTNSHQHPLLFAQGRKSDGKCEICPYTLQFQMIFKCLECKFAIHYSCCVRHNTI</sequence>
<comment type="caution">
    <text evidence="6">The sequence shown here is derived from an EMBL/GenBank/DDBJ whole genome shotgun (WGS) entry which is preliminary data.</text>
</comment>
<dbReference type="InterPro" id="IPR002219">
    <property type="entry name" value="PKC_DAG/PE"/>
</dbReference>
<dbReference type="PANTHER" id="PTHR32410:SF161">
    <property type="entry name" value="DC1, ZINC FINGER, RING_FYVE_PHD-TYPE-RELATED"/>
    <property type="match status" value="1"/>
</dbReference>
<keyword evidence="2" id="KW-0677">Repeat</keyword>
<evidence type="ECO:0000313" key="6">
    <source>
        <dbReference type="EMBL" id="CAH1432276.1"/>
    </source>
</evidence>
<evidence type="ECO:0000256" key="1">
    <source>
        <dbReference type="ARBA" id="ARBA00022723"/>
    </source>
</evidence>
<dbReference type="SMART" id="SM00249">
    <property type="entry name" value="PHD"/>
    <property type="match status" value="4"/>
</dbReference>
<keyword evidence="3" id="KW-0863">Zinc-finger</keyword>
<dbReference type="InterPro" id="IPR046349">
    <property type="entry name" value="C1-like_sf"/>
</dbReference>
<accession>A0AAU9MYX3</accession>
<proteinExistence type="predicted"/>
<dbReference type="PANTHER" id="PTHR32410">
    <property type="entry name" value="CYSTEINE/HISTIDINE-RICH C1 DOMAIN FAMILY PROTEIN"/>
    <property type="match status" value="1"/>
</dbReference>
<reference evidence="6 7" key="1">
    <citation type="submission" date="2022-01" db="EMBL/GenBank/DDBJ databases">
        <authorList>
            <person name="Xiong W."/>
            <person name="Schranz E."/>
        </authorList>
    </citation>
    <scope>NUCLEOTIDE SEQUENCE [LARGE SCALE GENOMIC DNA]</scope>
</reference>
<evidence type="ECO:0000256" key="4">
    <source>
        <dbReference type="ARBA" id="ARBA00022833"/>
    </source>
</evidence>
<keyword evidence="4" id="KW-0862">Zinc</keyword>
<dbReference type="EMBL" id="CAKMRJ010003334">
    <property type="protein sequence ID" value="CAH1432276.1"/>
    <property type="molecule type" value="Genomic_DNA"/>
</dbReference>
<dbReference type="SUPFAM" id="SSF57889">
    <property type="entry name" value="Cysteine-rich domain"/>
    <property type="match status" value="7"/>
</dbReference>
<evidence type="ECO:0000259" key="5">
    <source>
        <dbReference type="PROSITE" id="PS50081"/>
    </source>
</evidence>
<protein>
    <recommendedName>
        <fullName evidence="5">Phorbol-ester/DAG-type domain-containing protein</fullName>
    </recommendedName>
</protein>
<dbReference type="InterPro" id="IPR053192">
    <property type="entry name" value="Vacuole_Formation_Reg"/>
</dbReference>
<dbReference type="AlphaFoldDB" id="A0AAU9MYX3"/>
<evidence type="ECO:0000313" key="7">
    <source>
        <dbReference type="Proteomes" id="UP001157418"/>
    </source>
</evidence>
<feature type="domain" description="Phorbol-ester/DAG-type" evidence="5">
    <location>
        <begin position="519"/>
        <end position="572"/>
    </location>
</feature>
<name>A0AAU9MYX3_9ASTR</name>
<dbReference type="Proteomes" id="UP001157418">
    <property type="component" value="Unassembled WGS sequence"/>
</dbReference>
<dbReference type="Pfam" id="PF03107">
    <property type="entry name" value="C1_2"/>
    <property type="match status" value="4"/>
</dbReference>
<dbReference type="InterPro" id="IPR001965">
    <property type="entry name" value="Znf_PHD"/>
</dbReference>
<evidence type="ECO:0000256" key="2">
    <source>
        <dbReference type="ARBA" id="ARBA00022737"/>
    </source>
</evidence>
<evidence type="ECO:0000256" key="3">
    <source>
        <dbReference type="ARBA" id="ARBA00022771"/>
    </source>
</evidence>
<gene>
    <name evidence="6" type="ORF">LVIROSA_LOCUS18936</name>
</gene>
<dbReference type="InterPro" id="IPR004146">
    <property type="entry name" value="DC1"/>
</dbReference>
<organism evidence="6 7">
    <name type="scientific">Lactuca virosa</name>
    <dbReference type="NCBI Taxonomy" id="75947"/>
    <lineage>
        <taxon>Eukaryota</taxon>
        <taxon>Viridiplantae</taxon>
        <taxon>Streptophyta</taxon>
        <taxon>Embryophyta</taxon>
        <taxon>Tracheophyta</taxon>
        <taxon>Spermatophyta</taxon>
        <taxon>Magnoliopsida</taxon>
        <taxon>eudicotyledons</taxon>
        <taxon>Gunneridae</taxon>
        <taxon>Pentapetalae</taxon>
        <taxon>asterids</taxon>
        <taxon>campanulids</taxon>
        <taxon>Asterales</taxon>
        <taxon>Asteraceae</taxon>
        <taxon>Cichorioideae</taxon>
        <taxon>Cichorieae</taxon>
        <taxon>Lactucinae</taxon>
        <taxon>Lactuca</taxon>
    </lineage>
</organism>